<evidence type="ECO:0000313" key="1">
    <source>
        <dbReference type="EMBL" id="CAI4005687.1"/>
    </source>
</evidence>
<accession>A0A9P1DBR7</accession>
<evidence type="ECO:0000313" key="3">
    <source>
        <dbReference type="Proteomes" id="UP001152797"/>
    </source>
</evidence>
<dbReference type="EMBL" id="CAMXCT010003669">
    <property type="protein sequence ID" value="CAI4005687.1"/>
    <property type="molecule type" value="Genomic_DNA"/>
</dbReference>
<protein>
    <submittedName>
        <fullName evidence="1">Uncharacterized protein</fullName>
    </submittedName>
</protein>
<gene>
    <name evidence="1" type="ORF">C1SCF055_LOCUS31392</name>
</gene>
<evidence type="ECO:0000313" key="2">
    <source>
        <dbReference type="EMBL" id="CAL4792999.1"/>
    </source>
</evidence>
<sequence>MEIRGWRRSNGADCPVMCGGSLESEIASEQARSAALRDAFEGRRARYATAEEAARNAEFGGSGPGEEQNGPQKIISHITYNIHISYIYIKYVCIECKLFI</sequence>
<comment type="caution">
    <text evidence="1">The sequence shown here is derived from an EMBL/GenBank/DDBJ whole genome shotgun (WGS) entry which is preliminary data.</text>
</comment>
<organism evidence="1">
    <name type="scientific">Cladocopium goreaui</name>
    <dbReference type="NCBI Taxonomy" id="2562237"/>
    <lineage>
        <taxon>Eukaryota</taxon>
        <taxon>Sar</taxon>
        <taxon>Alveolata</taxon>
        <taxon>Dinophyceae</taxon>
        <taxon>Suessiales</taxon>
        <taxon>Symbiodiniaceae</taxon>
        <taxon>Cladocopium</taxon>
    </lineage>
</organism>
<dbReference type="EMBL" id="CAMXCT030003669">
    <property type="protein sequence ID" value="CAL4792999.1"/>
    <property type="molecule type" value="Genomic_DNA"/>
</dbReference>
<reference evidence="2 3" key="2">
    <citation type="submission" date="2024-05" db="EMBL/GenBank/DDBJ databases">
        <authorList>
            <person name="Chen Y."/>
            <person name="Shah S."/>
            <person name="Dougan E. K."/>
            <person name="Thang M."/>
            <person name="Chan C."/>
        </authorList>
    </citation>
    <scope>NUCLEOTIDE SEQUENCE [LARGE SCALE GENOMIC DNA]</scope>
</reference>
<proteinExistence type="predicted"/>
<reference evidence="1" key="1">
    <citation type="submission" date="2022-10" db="EMBL/GenBank/DDBJ databases">
        <authorList>
            <person name="Chen Y."/>
            <person name="Dougan E. K."/>
            <person name="Chan C."/>
            <person name="Rhodes N."/>
            <person name="Thang M."/>
        </authorList>
    </citation>
    <scope>NUCLEOTIDE SEQUENCE</scope>
</reference>
<dbReference type="AlphaFoldDB" id="A0A9P1DBR7"/>
<dbReference type="Proteomes" id="UP001152797">
    <property type="component" value="Unassembled WGS sequence"/>
</dbReference>
<dbReference type="EMBL" id="CAMXCT020003669">
    <property type="protein sequence ID" value="CAL1159062.1"/>
    <property type="molecule type" value="Genomic_DNA"/>
</dbReference>
<keyword evidence="3" id="KW-1185">Reference proteome</keyword>
<name>A0A9P1DBR7_9DINO</name>